<name>A0A951QE22_9CYAN</name>
<organism evidence="2 3">
    <name type="scientific">Drouetiella hepatica Uher 2000/2452</name>
    <dbReference type="NCBI Taxonomy" id="904376"/>
    <lineage>
        <taxon>Bacteria</taxon>
        <taxon>Bacillati</taxon>
        <taxon>Cyanobacteriota</taxon>
        <taxon>Cyanophyceae</taxon>
        <taxon>Oculatellales</taxon>
        <taxon>Oculatellaceae</taxon>
        <taxon>Drouetiella</taxon>
    </lineage>
</organism>
<sequence length="116" mass="13003">MTPFINTEAVEATLNQTAIALQTHFVQETGEWYGAEDLQRALTQWLELSIEALAEDALFHAVEGDRAYAFNRRAFELQMQRIQSQPLQSQIQTQANGSQAHSSQILTETSLRPIAA</sequence>
<feature type="compositionally biased region" description="Polar residues" evidence="1">
    <location>
        <begin position="95"/>
        <end position="110"/>
    </location>
</feature>
<protein>
    <submittedName>
        <fullName evidence="2">Uncharacterized protein</fullName>
    </submittedName>
</protein>
<gene>
    <name evidence="2" type="ORF">KME15_19500</name>
</gene>
<reference evidence="2" key="1">
    <citation type="submission" date="2021-05" db="EMBL/GenBank/DDBJ databases">
        <authorList>
            <person name="Pietrasiak N."/>
            <person name="Ward R."/>
            <person name="Stajich J.E."/>
            <person name="Kurbessoian T."/>
        </authorList>
    </citation>
    <scope>NUCLEOTIDE SEQUENCE</scope>
    <source>
        <strain evidence="2">UHER 2000/2452</strain>
    </source>
</reference>
<evidence type="ECO:0000313" key="2">
    <source>
        <dbReference type="EMBL" id="MBW4660865.1"/>
    </source>
</evidence>
<dbReference type="EMBL" id="JAHHHD010000027">
    <property type="protein sequence ID" value="MBW4660865.1"/>
    <property type="molecule type" value="Genomic_DNA"/>
</dbReference>
<evidence type="ECO:0000313" key="3">
    <source>
        <dbReference type="Proteomes" id="UP000757435"/>
    </source>
</evidence>
<feature type="region of interest" description="Disordered" evidence="1">
    <location>
        <begin position="86"/>
        <end position="116"/>
    </location>
</feature>
<accession>A0A951QE22</accession>
<dbReference type="Proteomes" id="UP000757435">
    <property type="component" value="Unassembled WGS sequence"/>
</dbReference>
<comment type="caution">
    <text evidence="2">The sequence shown here is derived from an EMBL/GenBank/DDBJ whole genome shotgun (WGS) entry which is preliminary data.</text>
</comment>
<dbReference type="AlphaFoldDB" id="A0A951QE22"/>
<proteinExistence type="predicted"/>
<reference evidence="2" key="2">
    <citation type="journal article" date="2022" name="Microbiol. Resour. Announc.">
        <title>Metagenome Sequencing to Explore Phylogenomics of Terrestrial Cyanobacteria.</title>
        <authorList>
            <person name="Ward R.D."/>
            <person name="Stajich J.E."/>
            <person name="Johansen J.R."/>
            <person name="Huntemann M."/>
            <person name="Clum A."/>
            <person name="Foster B."/>
            <person name="Foster B."/>
            <person name="Roux S."/>
            <person name="Palaniappan K."/>
            <person name="Varghese N."/>
            <person name="Mukherjee S."/>
            <person name="Reddy T.B.K."/>
            <person name="Daum C."/>
            <person name="Copeland A."/>
            <person name="Chen I.A."/>
            <person name="Ivanova N.N."/>
            <person name="Kyrpides N.C."/>
            <person name="Shapiro N."/>
            <person name="Eloe-Fadrosh E.A."/>
            <person name="Pietrasiak N."/>
        </authorList>
    </citation>
    <scope>NUCLEOTIDE SEQUENCE</scope>
    <source>
        <strain evidence="2">UHER 2000/2452</strain>
    </source>
</reference>
<evidence type="ECO:0000256" key="1">
    <source>
        <dbReference type="SAM" id="MobiDB-lite"/>
    </source>
</evidence>